<dbReference type="RefSeq" id="WP_038153225.1">
    <property type="nucleotide sequence ID" value="NZ_JRNT01000040.1"/>
</dbReference>
<protein>
    <submittedName>
        <fullName evidence="1">Uncharacterized protein</fullName>
    </submittedName>
</protein>
<organism evidence="1 2">
    <name type="scientific">Veillonella montpellierensis DNF00314</name>
    <dbReference type="NCBI Taxonomy" id="1401067"/>
    <lineage>
        <taxon>Bacteria</taxon>
        <taxon>Bacillati</taxon>
        <taxon>Bacillota</taxon>
        <taxon>Negativicutes</taxon>
        <taxon>Veillonellales</taxon>
        <taxon>Veillonellaceae</taxon>
        <taxon>Veillonella</taxon>
    </lineage>
</organism>
<accession>A0A096AHW4</accession>
<dbReference type="AlphaFoldDB" id="A0A096AHW4"/>
<keyword evidence="2" id="KW-1185">Reference proteome</keyword>
<dbReference type="EMBL" id="JRNT01000040">
    <property type="protein sequence ID" value="KGF46445.1"/>
    <property type="molecule type" value="Genomic_DNA"/>
</dbReference>
<gene>
    <name evidence="1" type="ORF">HMPREF0872_08345</name>
</gene>
<dbReference type="Gene3D" id="3.30.565.40">
    <property type="entry name" value="Fervidobacterium nodosum Rt17-B1 like"/>
    <property type="match status" value="1"/>
</dbReference>
<evidence type="ECO:0000313" key="1">
    <source>
        <dbReference type="EMBL" id="KGF46445.1"/>
    </source>
</evidence>
<reference evidence="1 2" key="1">
    <citation type="submission" date="2014-07" db="EMBL/GenBank/DDBJ databases">
        <authorList>
            <person name="McCorrison J."/>
            <person name="Sanka R."/>
            <person name="Torralba M."/>
            <person name="Gillis M."/>
            <person name="Haft D.H."/>
            <person name="Methe B."/>
            <person name="Sutton G."/>
            <person name="Nelson K.E."/>
        </authorList>
    </citation>
    <scope>NUCLEOTIDE SEQUENCE [LARGE SCALE GENOMIC DNA]</scope>
    <source>
        <strain evidence="1 2">DNF00314</strain>
    </source>
</reference>
<name>A0A096AHW4_9FIRM</name>
<proteinExistence type="predicted"/>
<comment type="caution">
    <text evidence="1">The sequence shown here is derived from an EMBL/GenBank/DDBJ whole genome shotgun (WGS) entry which is preliminary data.</text>
</comment>
<sequence length="207" mass="22905">MNKKIAIMMIVGAVIGYRTIVTANADTIPVQVVKDHKTVQGADKLVVVNAVSGQQDIDKQRISSTASPETNRTIRTTLEGLSKTCTMVAVPSAEEYTSRLRVGITPTAILGDHIHIVYPTINSVSPVVTHRINKKLANYATSIKTSIDKRNEKEHMTYNILMSYDIEKNQDGLLRIVMYTYTIEDNAIEGTMVTKEFIFNTTSGKSI</sequence>
<evidence type="ECO:0000313" key="2">
    <source>
        <dbReference type="Proteomes" id="UP000029628"/>
    </source>
</evidence>
<dbReference type="Proteomes" id="UP000029628">
    <property type="component" value="Unassembled WGS sequence"/>
</dbReference>
<dbReference type="eggNOG" id="ENOG5033E4U">
    <property type="taxonomic scope" value="Bacteria"/>
</dbReference>